<sequence>MCICTNGRFLLCRLWMFTLWILGQERHVALDLLLCLKYLGQSILEGRVITLEKVVYSVSDVFSHRQLAGWLQGGEEDSNPRKISRFEINSCNLFVCFIMLKYFHHPVRHRSPSYFSYSRRHRSSSDESSEKERDRSYSPYYVRARYYSRSLSPYSRSPVSRLERSYTPYYRSSSRIPDMISLFLLITGTVIVLIHLTTRSDHSYSPYFGGRERSYSPYDRRGDHSISPNDSRSRNRSVSKSVTPRSRRSSRKNYSRGATPRPKSRRYSTRSPSVSHSPSYSTRRRC</sequence>
<evidence type="ECO:0000256" key="3">
    <source>
        <dbReference type="SAM" id="SignalP"/>
    </source>
</evidence>
<gene>
    <name evidence="4" type="ORF">IFM89_028052</name>
</gene>
<evidence type="ECO:0000256" key="2">
    <source>
        <dbReference type="SAM" id="Phobius"/>
    </source>
</evidence>
<protein>
    <submittedName>
        <fullName evidence="4">Uncharacterized protein</fullName>
    </submittedName>
</protein>
<accession>A0A835HDK8</accession>
<feature type="region of interest" description="Disordered" evidence="1">
    <location>
        <begin position="205"/>
        <end position="286"/>
    </location>
</feature>
<feature type="signal peptide" evidence="3">
    <location>
        <begin position="1"/>
        <end position="25"/>
    </location>
</feature>
<keyword evidence="3" id="KW-0732">Signal</keyword>
<dbReference type="Proteomes" id="UP000631114">
    <property type="component" value="Unassembled WGS sequence"/>
</dbReference>
<keyword evidence="2" id="KW-0812">Transmembrane</keyword>
<evidence type="ECO:0000313" key="4">
    <source>
        <dbReference type="EMBL" id="KAF9598520.1"/>
    </source>
</evidence>
<dbReference type="EMBL" id="JADFTS010000007">
    <property type="protein sequence ID" value="KAF9598520.1"/>
    <property type="molecule type" value="Genomic_DNA"/>
</dbReference>
<keyword evidence="2" id="KW-0472">Membrane</keyword>
<feature type="chain" id="PRO_5033041330" evidence="3">
    <location>
        <begin position="26"/>
        <end position="286"/>
    </location>
</feature>
<evidence type="ECO:0000313" key="5">
    <source>
        <dbReference type="Proteomes" id="UP000631114"/>
    </source>
</evidence>
<feature type="compositionally biased region" description="Low complexity" evidence="1">
    <location>
        <begin position="269"/>
        <end position="286"/>
    </location>
</feature>
<reference evidence="4 5" key="1">
    <citation type="submission" date="2020-10" db="EMBL/GenBank/DDBJ databases">
        <title>The Coptis chinensis genome and diversification of protoberbering-type alkaloids.</title>
        <authorList>
            <person name="Wang B."/>
            <person name="Shu S."/>
            <person name="Song C."/>
            <person name="Liu Y."/>
        </authorList>
    </citation>
    <scope>NUCLEOTIDE SEQUENCE [LARGE SCALE GENOMIC DNA]</scope>
    <source>
        <strain evidence="4">HL-2020</strain>
        <tissue evidence="4">Leaf</tissue>
    </source>
</reference>
<feature type="compositionally biased region" description="Low complexity" evidence="1">
    <location>
        <begin position="225"/>
        <end position="241"/>
    </location>
</feature>
<evidence type="ECO:0000256" key="1">
    <source>
        <dbReference type="SAM" id="MobiDB-lite"/>
    </source>
</evidence>
<keyword evidence="5" id="KW-1185">Reference proteome</keyword>
<comment type="caution">
    <text evidence="4">The sequence shown here is derived from an EMBL/GenBank/DDBJ whole genome shotgun (WGS) entry which is preliminary data.</text>
</comment>
<proteinExistence type="predicted"/>
<organism evidence="4 5">
    <name type="scientific">Coptis chinensis</name>
    <dbReference type="NCBI Taxonomy" id="261450"/>
    <lineage>
        <taxon>Eukaryota</taxon>
        <taxon>Viridiplantae</taxon>
        <taxon>Streptophyta</taxon>
        <taxon>Embryophyta</taxon>
        <taxon>Tracheophyta</taxon>
        <taxon>Spermatophyta</taxon>
        <taxon>Magnoliopsida</taxon>
        <taxon>Ranunculales</taxon>
        <taxon>Ranunculaceae</taxon>
        <taxon>Coptidoideae</taxon>
        <taxon>Coptis</taxon>
    </lineage>
</organism>
<feature type="transmembrane region" description="Helical" evidence="2">
    <location>
        <begin position="179"/>
        <end position="196"/>
    </location>
</feature>
<feature type="compositionally biased region" description="Basic residues" evidence="1">
    <location>
        <begin position="245"/>
        <end position="254"/>
    </location>
</feature>
<name>A0A835HDK8_9MAGN</name>
<dbReference type="AlphaFoldDB" id="A0A835HDK8"/>
<feature type="compositionally biased region" description="Basic and acidic residues" evidence="1">
    <location>
        <begin position="210"/>
        <end position="224"/>
    </location>
</feature>
<keyword evidence="2" id="KW-1133">Transmembrane helix</keyword>